<evidence type="ECO:0000256" key="2">
    <source>
        <dbReference type="PROSITE-ProRule" id="PRU00261"/>
    </source>
</evidence>
<dbReference type="SMART" id="SM00270">
    <property type="entry name" value="ChtBD1"/>
    <property type="match status" value="1"/>
</dbReference>
<accession>A0AAD5Y267</accession>
<dbReference type="Pfam" id="PF00187">
    <property type="entry name" value="Chitin_bind_1"/>
    <property type="match status" value="1"/>
</dbReference>
<dbReference type="InterPro" id="IPR018371">
    <property type="entry name" value="Chitin-binding_1_CS"/>
</dbReference>
<dbReference type="PROSITE" id="PS00026">
    <property type="entry name" value="CHIT_BIND_I_1"/>
    <property type="match status" value="1"/>
</dbReference>
<proteinExistence type="predicted"/>
<dbReference type="Proteomes" id="UP001210925">
    <property type="component" value="Unassembled WGS sequence"/>
</dbReference>
<feature type="domain" description="Chitin-binding type-1" evidence="3">
    <location>
        <begin position="13"/>
        <end position="60"/>
    </location>
</feature>
<gene>
    <name evidence="4" type="ORF">HK103_004232</name>
</gene>
<feature type="disulfide bond" evidence="2">
    <location>
        <begin position="26"/>
        <end position="38"/>
    </location>
</feature>
<name>A0AAD5Y267_9FUNG</name>
<comment type="caution">
    <text evidence="4">The sequence shown here is derived from an EMBL/GenBank/DDBJ whole genome shotgun (WGS) entry which is preliminary data.</text>
</comment>
<dbReference type="EMBL" id="JADGKB010000333">
    <property type="protein sequence ID" value="KAJ3249951.1"/>
    <property type="molecule type" value="Genomic_DNA"/>
</dbReference>
<evidence type="ECO:0000259" key="3">
    <source>
        <dbReference type="PROSITE" id="PS50941"/>
    </source>
</evidence>
<comment type="caution">
    <text evidence="2">Lacks conserved residue(s) required for the propagation of feature annotation.</text>
</comment>
<dbReference type="GO" id="GO:0008061">
    <property type="term" value="F:chitin binding"/>
    <property type="evidence" value="ECO:0007669"/>
    <property type="project" value="UniProtKB-UniRule"/>
</dbReference>
<feature type="disulfide bond" evidence="2">
    <location>
        <begin position="31"/>
        <end position="45"/>
    </location>
</feature>
<keyword evidence="1 2" id="KW-0147">Chitin-binding</keyword>
<keyword evidence="2" id="KW-1015">Disulfide bond</keyword>
<protein>
    <recommendedName>
        <fullName evidence="3">Chitin-binding type-1 domain-containing protein</fullName>
    </recommendedName>
</protein>
<feature type="non-terminal residue" evidence="4">
    <location>
        <position position="71"/>
    </location>
</feature>
<evidence type="ECO:0000313" key="5">
    <source>
        <dbReference type="Proteomes" id="UP001210925"/>
    </source>
</evidence>
<dbReference type="AlphaFoldDB" id="A0AAD5Y267"/>
<evidence type="ECO:0000313" key="4">
    <source>
        <dbReference type="EMBL" id="KAJ3249951.1"/>
    </source>
</evidence>
<dbReference type="PROSITE" id="PS50941">
    <property type="entry name" value="CHIT_BIND_I_2"/>
    <property type="match status" value="1"/>
</dbReference>
<evidence type="ECO:0000256" key="1">
    <source>
        <dbReference type="ARBA" id="ARBA00022669"/>
    </source>
</evidence>
<sequence>MAYGPPSGGPSPDGTCGHNSVGKYKCSNGACCSQYGSCGTTDDFCLTAKGCQSAFGTCKSGSIPPGGPSPD</sequence>
<dbReference type="Gene3D" id="3.30.60.10">
    <property type="entry name" value="Endochitinase-like"/>
    <property type="match status" value="1"/>
</dbReference>
<organism evidence="4 5">
    <name type="scientific">Boothiomyces macroporosus</name>
    <dbReference type="NCBI Taxonomy" id="261099"/>
    <lineage>
        <taxon>Eukaryota</taxon>
        <taxon>Fungi</taxon>
        <taxon>Fungi incertae sedis</taxon>
        <taxon>Chytridiomycota</taxon>
        <taxon>Chytridiomycota incertae sedis</taxon>
        <taxon>Chytridiomycetes</taxon>
        <taxon>Rhizophydiales</taxon>
        <taxon>Terramycetaceae</taxon>
        <taxon>Boothiomyces</taxon>
    </lineage>
</organism>
<keyword evidence="5" id="KW-1185">Reference proteome</keyword>
<reference evidence="4" key="1">
    <citation type="submission" date="2020-05" db="EMBL/GenBank/DDBJ databases">
        <title>Phylogenomic resolution of chytrid fungi.</title>
        <authorList>
            <person name="Stajich J.E."/>
            <person name="Amses K."/>
            <person name="Simmons R."/>
            <person name="Seto K."/>
            <person name="Myers J."/>
            <person name="Bonds A."/>
            <person name="Quandt C.A."/>
            <person name="Barry K."/>
            <person name="Liu P."/>
            <person name="Grigoriev I."/>
            <person name="Longcore J.E."/>
            <person name="James T.Y."/>
        </authorList>
    </citation>
    <scope>NUCLEOTIDE SEQUENCE</scope>
    <source>
        <strain evidence="4">PLAUS21</strain>
    </source>
</reference>
<dbReference type="InterPro" id="IPR001002">
    <property type="entry name" value="Chitin-bd_1"/>
</dbReference>
<dbReference type="SUPFAM" id="SSF57016">
    <property type="entry name" value="Plant lectins/antimicrobial peptides"/>
    <property type="match status" value="1"/>
</dbReference>
<dbReference type="InterPro" id="IPR036861">
    <property type="entry name" value="Endochitinase-like_sf"/>
</dbReference>